<dbReference type="Proteomes" id="UP001428290">
    <property type="component" value="Unassembled WGS sequence"/>
</dbReference>
<accession>A0ABP9X5S1</accession>
<feature type="domain" description="ATP-grasp" evidence="2">
    <location>
        <begin position="98"/>
        <end position="300"/>
    </location>
</feature>
<protein>
    <recommendedName>
        <fullName evidence="2">ATP-grasp domain-containing protein</fullName>
    </recommendedName>
</protein>
<evidence type="ECO:0000313" key="3">
    <source>
        <dbReference type="EMBL" id="GAA5530742.1"/>
    </source>
</evidence>
<reference evidence="3 4" key="1">
    <citation type="submission" date="2024-02" db="EMBL/GenBank/DDBJ databases">
        <title>Herpetosiphon gulosus NBRC 112829.</title>
        <authorList>
            <person name="Ichikawa N."/>
            <person name="Katano-Makiyama Y."/>
            <person name="Hidaka K."/>
        </authorList>
    </citation>
    <scope>NUCLEOTIDE SEQUENCE [LARGE SCALE GENOMIC DNA]</scope>
    <source>
        <strain evidence="3 4">NBRC 112829</strain>
    </source>
</reference>
<proteinExistence type="predicted"/>
<dbReference type="PROSITE" id="PS50975">
    <property type="entry name" value="ATP_GRASP"/>
    <property type="match status" value="1"/>
</dbReference>
<dbReference type="PANTHER" id="PTHR21621:SF0">
    <property type="entry name" value="BETA-CITRYLGLUTAMATE SYNTHASE B-RELATED"/>
    <property type="match status" value="1"/>
</dbReference>
<dbReference type="PANTHER" id="PTHR21621">
    <property type="entry name" value="RIBOSOMAL PROTEIN S6 MODIFICATION PROTEIN"/>
    <property type="match status" value="1"/>
</dbReference>
<sequence>MAKAKKADKKIGVMVGREWSWPPAFIEEVNRRNVGVTAEYLQLGGTAMNEPNEYAVIVDRISHEIPYYRTYLKNAVLQGTVVVNNPFWWSADDKFFGASLSDAIGVKHPRTIALPSHSYVEGVVDESLRNLIYPIPWEDHVEAVGGFPVILKPAWGGGFKQVFKLYTYDQLYDAYNTTGTECMMLQECIEWEKYARVMCIGKEHFMVMKFDANAPWPHRYFHEPSFLTPEEGQQVLDGARKLNEALGYDMNTVEFAIKDGIAYAIDFTNPAPDMDINSLTDHYFPWVVNAMADMCIDYALGKRKQTKVTYQWNSLLTATSKPKARSSKPSEE</sequence>
<comment type="caution">
    <text evidence="3">The sequence shown here is derived from an EMBL/GenBank/DDBJ whole genome shotgun (WGS) entry which is preliminary data.</text>
</comment>
<gene>
    <name evidence="3" type="ORF">Hgul01_04565</name>
</gene>
<dbReference type="EMBL" id="BAABRU010000023">
    <property type="protein sequence ID" value="GAA5530742.1"/>
    <property type="molecule type" value="Genomic_DNA"/>
</dbReference>
<keyword evidence="1" id="KW-0547">Nucleotide-binding</keyword>
<organism evidence="3 4">
    <name type="scientific">Herpetosiphon gulosus</name>
    <dbReference type="NCBI Taxonomy" id="1973496"/>
    <lineage>
        <taxon>Bacteria</taxon>
        <taxon>Bacillati</taxon>
        <taxon>Chloroflexota</taxon>
        <taxon>Chloroflexia</taxon>
        <taxon>Herpetosiphonales</taxon>
        <taxon>Herpetosiphonaceae</taxon>
        <taxon>Herpetosiphon</taxon>
    </lineage>
</organism>
<dbReference type="RefSeq" id="WP_345724337.1">
    <property type="nucleotide sequence ID" value="NZ_BAABRU010000023.1"/>
</dbReference>
<keyword evidence="4" id="KW-1185">Reference proteome</keyword>
<evidence type="ECO:0000313" key="4">
    <source>
        <dbReference type="Proteomes" id="UP001428290"/>
    </source>
</evidence>
<dbReference type="Gene3D" id="3.30.470.20">
    <property type="entry name" value="ATP-grasp fold, B domain"/>
    <property type="match status" value="1"/>
</dbReference>
<dbReference type="SUPFAM" id="SSF56059">
    <property type="entry name" value="Glutathione synthetase ATP-binding domain-like"/>
    <property type="match status" value="1"/>
</dbReference>
<keyword evidence="1" id="KW-0067">ATP-binding</keyword>
<dbReference type="InterPro" id="IPR011761">
    <property type="entry name" value="ATP-grasp"/>
</dbReference>
<evidence type="ECO:0000256" key="1">
    <source>
        <dbReference type="PROSITE-ProRule" id="PRU00409"/>
    </source>
</evidence>
<name>A0ABP9X5S1_9CHLR</name>
<evidence type="ECO:0000259" key="2">
    <source>
        <dbReference type="PROSITE" id="PS50975"/>
    </source>
</evidence>